<proteinExistence type="inferred from homology"/>
<keyword evidence="9 10" id="KW-0472">Membrane</keyword>
<evidence type="ECO:0000313" key="12">
    <source>
        <dbReference type="EMBL" id="TSJ39965.1"/>
    </source>
</evidence>
<evidence type="ECO:0000256" key="9">
    <source>
        <dbReference type="ARBA" id="ARBA00023136"/>
    </source>
</evidence>
<evidence type="ECO:0000256" key="8">
    <source>
        <dbReference type="ARBA" id="ARBA00022989"/>
    </source>
</evidence>
<organism evidence="12 13">
    <name type="scientific">Fluviicola chungangensis</name>
    <dbReference type="NCBI Taxonomy" id="2597671"/>
    <lineage>
        <taxon>Bacteria</taxon>
        <taxon>Pseudomonadati</taxon>
        <taxon>Bacteroidota</taxon>
        <taxon>Flavobacteriia</taxon>
        <taxon>Flavobacteriales</taxon>
        <taxon>Crocinitomicaceae</taxon>
        <taxon>Fluviicola</taxon>
    </lineage>
</organism>
<keyword evidence="5" id="KW-0997">Cell inner membrane</keyword>
<evidence type="ECO:0000313" key="13">
    <source>
        <dbReference type="Proteomes" id="UP000316008"/>
    </source>
</evidence>
<dbReference type="OrthoDB" id="1488726at2"/>
<dbReference type="GO" id="GO:0015031">
    <property type="term" value="P:protein transport"/>
    <property type="evidence" value="ECO:0007669"/>
    <property type="project" value="UniProtKB-KW"/>
</dbReference>
<dbReference type="Proteomes" id="UP000316008">
    <property type="component" value="Unassembled WGS sequence"/>
</dbReference>
<comment type="caution">
    <text evidence="12">The sequence shown here is derived from an EMBL/GenBank/DDBJ whole genome shotgun (WGS) entry which is preliminary data.</text>
</comment>
<keyword evidence="7" id="KW-0653">Protein transport</keyword>
<keyword evidence="8 10" id="KW-1133">Transmembrane helix</keyword>
<feature type="domain" description="TonB C-terminal" evidence="11">
    <location>
        <begin position="899"/>
        <end position="991"/>
    </location>
</feature>
<evidence type="ECO:0000256" key="6">
    <source>
        <dbReference type="ARBA" id="ARBA00022692"/>
    </source>
</evidence>
<evidence type="ECO:0000259" key="11">
    <source>
        <dbReference type="PROSITE" id="PS52015"/>
    </source>
</evidence>
<accession>A0A556MJG7</accession>
<keyword evidence="4" id="KW-1003">Cell membrane</keyword>
<dbReference type="PANTHER" id="PTHR33446:SF2">
    <property type="entry name" value="PROTEIN TONB"/>
    <property type="match status" value="1"/>
</dbReference>
<comment type="subcellular location">
    <subcellularLocation>
        <location evidence="1">Cell inner membrane</location>
        <topology evidence="1">Single-pass membrane protein</topology>
        <orientation evidence="1">Periplasmic side</orientation>
    </subcellularLocation>
</comment>
<reference evidence="12 13" key="1">
    <citation type="submission" date="2019-07" db="EMBL/GenBank/DDBJ databases">
        <authorList>
            <person name="Huq M.A."/>
        </authorList>
    </citation>
    <scope>NUCLEOTIDE SEQUENCE [LARGE SCALE GENOMIC DNA]</scope>
    <source>
        <strain evidence="12 13">MAH-3</strain>
    </source>
</reference>
<dbReference type="NCBIfam" id="TIGR01352">
    <property type="entry name" value="tonB_Cterm"/>
    <property type="match status" value="1"/>
</dbReference>
<keyword evidence="3" id="KW-0813">Transport</keyword>
<keyword evidence="6 10" id="KW-0812">Transmembrane</keyword>
<evidence type="ECO:0000256" key="2">
    <source>
        <dbReference type="ARBA" id="ARBA00006555"/>
    </source>
</evidence>
<evidence type="ECO:0000256" key="7">
    <source>
        <dbReference type="ARBA" id="ARBA00022927"/>
    </source>
</evidence>
<dbReference type="Pfam" id="PF03544">
    <property type="entry name" value="TonB_C"/>
    <property type="match status" value="1"/>
</dbReference>
<comment type="similarity">
    <text evidence="2">Belongs to the TonB family.</text>
</comment>
<dbReference type="GO" id="GO:0031992">
    <property type="term" value="F:energy transducer activity"/>
    <property type="evidence" value="ECO:0007669"/>
    <property type="project" value="TreeGrafter"/>
</dbReference>
<dbReference type="RefSeq" id="WP_144334381.1">
    <property type="nucleotide sequence ID" value="NZ_VLPL01000010.1"/>
</dbReference>
<sequence length="991" mass="112447">METNWNQLMERYLNNELSAEGKMAFEAELKQNAELQKEFELHQLTQELIQRNSLRTLVQKSGKWFHLKKVLVNTGLGLVIAGAIATAVYFAVTWKNEATNNDKPQQIEQSLLEKLEKDLSFENIDPEYFQFTGESDVFLSESGVLLSLTDESFLLDGKAYKGEAIVQWQEAQTAADIVKSGLSTKSGDELLETQGMFSLNAFTPEGKKLQLTDKGVYVQVPVDELKKDMKLFTGVPQKNGNIDWQNPVELERLPKPKDMAKMDLFPPRYEAKLNELKWFKEKAKRDSLYLSFEEEILVADSTTYEIDEIQMYSQPQMESPKRISESPDKGDVASVLMMIPPSTQAGKQMQVETPEDKVKWNFNVQQLGNNEAEVIATATIKRGWEINALNLPKGSFGIPTNLKLKASSNFELLGKPSEPKPIMVYDKQADEDLAYHVGTIQFKQKIRLINKKPFTLNGSYKYQTCKIDSYCLPPFEGTFTVLLDGAVIDLKESTHIPPSKVLAIWNKKFNGTNLATQDFEDRMKEIHETCNEKVFDIYAKNLNTPLWELDQRVEKLGYPQFQRFADQRVGTLKLDDVHQKNLHAFYEKAIETLRETGRKNVEAALKKEQQWDDEVIEERENEVLRQGVRAKLNADAEANFNLAHVSNQLGQTVGFAVTSETVVSRDRAVRGNWSGVPAKQELPIAVNIDRLTKELFSSRKSVDVFTLDKGKKASIRYADFVASVATPESFDQLYFYLLPEQLNSYERLNFVNGKLNYPLNAAIGYSGLAFGMNEKGFYLFEIPELGARDLGSIQLKPVSAQQFEARLKELNKNRGVYSEQATAEIGWLFKEKANYTVQKKRRENVQFRNTVRPTIYSCLSKEKPVENNQSGRESVPIDKKEVFNQNILAAPEVSPSFPGGTVALRKFFNDNIIFPKGMNDKNIDGKVYIRFIVDEKGNVSNVTVKNGIPNCPECDEEAVRLVKQLPPFIPGTMNGKKVSSNYTLPISFQSK</sequence>
<dbReference type="SUPFAM" id="SSF74653">
    <property type="entry name" value="TolA/TonB C-terminal domain"/>
    <property type="match status" value="1"/>
</dbReference>
<evidence type="ECO:0000256" key="1">
    <source>
        <dbReference type="ARBA" id="ARBA00004383"/>
    </source>
</evidence>
<protein>
    <submittedName>
        <fullName evidence="12">Energy transducer TonB</fullName>
    </submittedName>
</protein>
<feature type="transmembrane region" description="Helical" evidence="10">
    <location>
        <begin position="70"/>
        <end position="92"/>
    </location>
</feature>
<dbReference type="InterPro" id="IPR051045">
    <property type="entry name" value="TonB-dependent_transducer"/>
</dbReference>
<dbReference type="InterPro" id="IPR006260">
    <property type="entry name" value="TonB/TolA_C"/>
</dbReference>
<evidence type="ECO:0000256" key="4">
    <source>
        <dbReference type="ARBA" id="ARBA00022475"/>
    </source>
</evidence>
<dbReference type="AlphaFoldDB" id="A0A556MJG7"/>
<evidence type="ECO:0000256" key="5">
    <source>
        <dbReference type="ARBA" id="ARBA00022519"/>
    </source>
</evidence>
<gene>
    <name evidence="12" type="ORF">FO442_16800</name>
</gene>
<keyword evidence="13" id="KW-1185">Reference proteome</keyword>
<dbReference type="InterPro" id="IPR037682">
    <property type="entry name" value="TonB_C"/>
</dbReference>
<dbReference type="GO" id="GO:0098797">
    <property type="term" value="C:plasma membrane protein complex"/>
    <property type="evidence" value="ECO:0007669"/>
    <property type="project" value="TreeGrafter"/>
</dbReference>
<dbReference type="PROSITE" id="PS52015">
    <property type="entry name" value="TONB_CTD"/>
    <property type="match status" value="1"/>
</dbReference>
<dbReference type="Gene3D" id="3.30.1150.10">
    <property type="match status" value="1"/>
</dbReference>
<evidence type="ECO:0000256" key="3">
    <source>
        <dbReference type="ARBA" id="ARBA00022448"/>
    </source>
</evidence>
<dbReference type="GO" id="GO:0055085">
    <property type="term" value="P:transmembrane transport"/>
    <property type="evidence" value="ECO:0007669"/>
    <property type="project" value="InterPro"/>
</dbReference>
<dbReference type="PANTHER" id="PTHR33446">
    <property type="entry name" value="PROTEIN TONB-RELATED"/>
    <property type="match status" value="1"/>
</dbReference>
<evidence type="ECO:0000256" key="10">
    <source>
        <dbReference type="SAM" id="Phobius"/>
    </source>
</evidence>
<dbReference type="EMBL" id="VLPL01000010">
    <property type="protein sequence ID" value="TSJ39965.1"/>
    <property type="molecule type" value="Genomic_DNA"/>
</dbReference>
<name>A0A556MJG7_9FLAO</name>